<dbReference type="AlphaFoldDB" id="X1P004"/>
<organism evidence="1">
    <name type="scientific">marine sediment metagenome</name>
    <dbReference type="NCBI Taxonomy" id="412755"/>
    <lineage>
        <taxon>unclassified sequences</taxon>
        <taxon>metagenomes</taxon>
        <taxon>ecological metagenomes</taxon>
    </lineage>
</organism>
<accession>X1P004</accession>
<dbReference type="PANTHER" id="PTHR43075">
    <property type="entry name" value="FORMATE LYASE ACTIVATING ENZYME, PUTATIVE (AFU_ORTHOLOGUE AFUA_2G15630)-RELATED"/>
    <property type="match status" value="1"/>
</dbReference>
<feature type="non-terminal residue" evidence="1">
    <location>
        <position position="121"/>
    </location>
</feature>
<evidence type="ECO:0000313" key="1">
    <source>
        <dbReference type="EMBL" id="GAI49203.1"/>
    </source>
</evidence>
<reference evidence="1" key="1">
    <citation type="journal article" date="2014" name="Front. Microbiol.">
        <title>High frequency of phylogenetically diverse reductive dehalogenase-homologous genes in deep subseafloor sedimentary metagenomes.</title>
        <authorList>
            <person name="Kawai M."/>
            <person name="Futagami T."/>
            <person name="Toyoda A."/>
            <person name="Takaki Y."/>
            <person name="Nishi S."/>
            <person name="Hori S."/>
            <person name="Arai W."/>
            <person name="Tsubouchi T."/>
            <person name="Morono Y."/>
            <person name="Uchiyama I."/>
            <person name="Ito T."/>
            <person name="Fujiyama A."/>
            <person name="Inagaki F."/>
            <person name="Takami H."/>
        </authorList>
    </citation>
    <scope>NUCLEOTIDE SEQUENCE</scope>
    <source>
        <strain evidence="1">Expedition CK06-06</strain>
    </source>
</reference>
<sequence>MLELANWGCSNINLVTPTHLVPAIMAAIELSKKQGLGLPIVYNTGGYDSVETLKLLVGFIDIYMPDIKYSDSVVAQELSSAADYPEVSRAAVKEMHQQVGDLQMEKGLAVSGLLVRHLVLP</sequence>
<gene>
    <name evidence="1" type="ORF">S06H3_57712</name>
</gene>
<dbReference type="PANTHER" id="PTHR43075:SF1">
    <property type="entry name" value="FORMATE LYASE ACTIVATING ENZYME, PUTATIVE (AFU_ORTHOLOGUE AFUA_2G15630)-RELATED"/>
    <property type="match status" value="1"/>
</dbReference>
<comment type="caution">
    <text evidence="1">The sequence shown here is derived from an EMBL/GenBank/DDBJ whole genome shotgun (WGS) entry which is preliminary data.</text>
</comment>
<dbReference type="EMBL" id="BARV01037280">
    <property type="protein sequence ID" value="GAI49203.1"/>
    <property type="molecule type" value="Genomic_DNA"/>
</dbReference>
<dbReference type="InterPro" id="IPR040085">
    <property type="entry name" value="MJ0674-like"/>
</dbReference>
<proteinExistence type="predicted"/>
<protein>
    <submittedName>
        <fullName evidence="1">Uncharacterized protein</fullName>
    </submittedName>
</protein>
<name>X1P004_9ZZZZ</name>